<keyword evidence="8" id="KW-0808">Transferase</keyword>
<feature type="transmembrane region" description="Helical" evidence="7">
    <location>
        <begin position="177"/>
        <end position="201"/>
    </location>
</feature>
<evidence type="ECO:0000256" key="7">
    <source>
        <dbReference type="SAM" id="Phobius"/>
    </source>
</evidence>
<keyword evidence="3 7" id="KW-0812">Transmembrane</keyword>
<keyword evidence="5 7" id="KW-0472">Membrane</keyword>
<evidence type="ECO:0000256" key="4">
    <source>
        <dbReference type="ARBA" id="ARBA00022989"/>
    </source>
</evidence>
<dbReference type="Pfam" id="PF01040">
    <property type="entry name" value="UbiA"/>
    <property type="match status" value="1"/>
</dbReference>
<feature type="transmembrane region" description="Helical" evidence="7">
    <location>
        <begin position="148"/>
        <end position="171"/>
    </location>
</feature>
<feature type="transmembrane region" description="Helical" evidence="7">
    <location>
        <begin position="222"/>
        <end position="242"/>
    </location>
</feature>
<reference evidence="9" key="1">
    <citation type="submission" date="2006-12" db="EMBL/GenBank/DDBJ databases">
        <title>Complete sequence of Halorhodospira halophila SL1.</title>
        <authorList>
            <consortium name="US DOE Joint Genome Institute"/>
            <person name="Copeland A."/>
            <person name="Lucas S."/>
            <person name="Lapidus A."/>
            <person name="Barry K."/>
            <person name="Detter J.C."/>
            <person name="Glavina del Rio T."/>
            <person name="Hammon N."/>
            <person name="Israni S."/>
            <person name="Dalin E."/>
            <person name="Tice H."/>
            <person name="Pitluck S."/>
            <person name="Saunders E."/>
            <person name="Brettin T."/>
            <person name="Bruce D."/>
            <person name="Han C."/>
            <person name="Tapia R."/>
            <person name="Schmutz J."/>
            <person name="Larimer F."/>
            <person name="Land M."/>
            <person name="Hauser L."/>
            <person name="Kyrpides N."/>
            <person name="Mikhailova N."/>
            <person name="Hoff W."/>
            <person name="Richardson P."/>
        </authorList>
    </citation>
    <scope>NUCLEOTIDE SEQUENCE [LARGE SCALE GENOMIC DNA]</scope>
    <source>
        <strain evidence="9">DSM 244 / SL1</strain>
    </source>
</reference>
<gene>
    <name evidence="8" type="ordered locus">Hhal_1600</name>
</gene>
<dbReference type="CDD" id="cd13958">
    <property type="entry name" value="PT_UbiA_chlorophyll"/>
    <property type="match status" value="1"/>
</dbReference>
<dbReference type="InterPro" id="IPR050475">
    <property type="entry name" value="Prenyltransferase_related"/>
</dbReference>
<dbReference type="EC" id="2.5.1.62" evidence="8"/>
<sequence length="305" mass="32291">MSGAAHPQSARTRPRLATVFEIMHPITWFAPMWAFACGVISAGVAPEGIHWLMIAAGVLLAGPLVCGTSQIVNDWYDRHVDALNEPDRPIPSGRMPGQWGLYLGIATTGLALLVAAALGPVVFLAACVGLFLAWAYSAPPLRLKRNGWISNAAVGLSYEGLPWVTGAAIMATGLPDWRILIVALLYSIGAHGIMTLNDFKAIDGDRQMGLKTVPVHLGAQNAARLACVVMALPQVAVISLLLAWDQPWHALIVGGLLAAQLLLMVRLLRDPKAYAPWYNATGTTLYVLGMLASAFALGGMLGGSA</sequence>
<dbReference type="PANTHER" id="PTHR42723">
    <property type="entry name" value="CHLOROPHYLL SYNTHASE"/>
    <property type="match status" value="1"/>
</dbReference>
<dbReference type="Proteomes" id="UP000000647">
    <property type="component" value="Chromosome"/>
</dbReference>
<dbReference type="eggNOG" id="COG0382">
    <property type="taxonomic scope" value="Bacteria"/>
</dbReference>
<dbReference type="OrthoDB" id="8559716at2"/>
<comment type="subcellular location">
    <subcellularLocation>
        <location evidence="1">Membrane</location>
        <topology evidence="1">Multi-pass membrane protein</topology>
    </subcellularLocation>
</comment>
<keyword evidence="4 7" id="KW-1133">Transmembrane helix</keyword>
<dbReference type="InterPro" id="IPR006372">
    <property type="entry name" value="Chl_synth"/>
</dbReference>
<feature type="transmembrane region" description="Helical" evidence="7">
    <location>
        <begin position="26"/>
        <end position="44"/>
    </location>
</feature>
<accession>A1WXF2</accession>
<dbReference type="InterPro" id="IPR000537">
    <property type="entry name" value="UbiA_prenyltransferase"/>
</dbReference>
<dbReference type="GO" id="GO:0016020">
    <property type="term" value="C:membrane"/>
    <property type="evidence" value="ECO:0007669"/>
    <property type="project" value="UniProtKB-SubCell"/>
</dbReference>
<proteinExistence type="predicted"/>
<keyword evidence="6" id="KW-0149">Chlorophyll biosynthesis</keyword>
<dbReference type="InterPro" id="IPR044878">
    <property type="entry name" value="UbiA_sf"/>
</dbReference>
<evidence type="ECO:0000256" key="3">
    <source>
        <dbReference type="ARBA" id="ARBA00022692"/>
    </source>
</evidence>
<dbReference type="STRING" id="349124.Hhal_1600"/>
<dbReference type="NCBIfam" id="NF005742">
    <property type="entry name" value="PRK07566.1"/>
    <property type="match status" value="1"/>
</dbReference>
<evidence type="ECO:0000256" key="6">
    <source>
        <dbReference type="ARBA" id="ARBA00023171"/>
    </source>
</evidence>
<dbReference type="AlphaFoldDB" id="A1WXF2"/>
<reference evidence="8 9" key="2">
    <citation type="journal article" date="2013" name="Stand. Genomic Sci.">
        <title>Complete genome sequence of Halorhodospira halophila SL1.</title>
        <authorList>
            <person name="Challacombe J.F."/>
            <person name="Majid S."/>
            <person name="Deole R."/>
            <person name="Brettin T.S."/>
            <person name="Bruce D."/>
            <person name="Delano S.F."/>
            <person name="Detter J.C."/>
            <person name="Gleasner C.D."/>
            <person name="Han C.S."/>
            <person name="Misra M."/>
            <person name="Reitenga K.G."/>
            <person name="Mikhailova N."/>
            <person name="Woyke T."/>
            <person name="Pitluck S."/>
            <person name="Nolan M."/>
            <person name="Land M.L."/>
            <person name="Saunders E."/>
            <person name="Tapia R."/>
            <person name="Lapidus A."/>
            <person name="Ivanova N."/>
            <person name="Hoff W.D."/>
        </authorList>
    </citation>
    <scope>NUCLEOTIDE SEQUENCE [LARGE SCALE GENOMIC DNA]</scope>
    <source>
        <strain evidence="9">DSM 244 / SL1</strain>
    </source>
</reference>
<feature type="transmembrane region" description="Helical" evidence="7">
    <location>
        <begin position="248"/>
        <end position="268"/>
    </location>
</feature>
<dbReference type="KEGG" id="hha:Hhal_1600"/>
<organism evidence="8 9">
    <name type="scientific">Halorhodospira halophila (strain DSM 244 / SL1)</name>
    <name type="common">Ectothiorhodospira halophila (strain DSM 244 / SL1)</name>
    <dbReference type="NCBI Taxonomy" id="349124"/>
    <lineage>
        <taxon>Bacteria</taxon>
        <taxon>Pseudomonadati</taxon>
        <taxon>Pseudomonadota</taxon>
        <taxon>Gammaproteobacteria</taxon>
        <taxon>Chromatiales</taxon>
        <taxon>Ectothiorhodospiraceae</taxon>
        <taxon>Halorhodospira</taxon>
    </lineage>
</organism>
<dbReference type="RefSeq" id="WP_011814386.1">
    <property type="nucleotide sequence ID" value="NC_008789.1"/>
</dbReference>
<dbReference type="GO" id="GO:0046408">
    <property type="term" value="F:chlorophyll synthetase activity"/>
    <property type="evidence" value="ECO:0007669"/>
    <property type="project" value="UniProtKB-EC"/>
</dbReference>
<evidence type="ECO:0000256" key="5">
    <source>
        <dbReference type="ARBA" id="ARBA00023136"/>
    </source>
</evidence>
<dbReference type="Gene3D" id="1.20.120.1780">
    <property type="entry name" value="UbiA prenyltransferase"/>
    <property type="match status" value="1"/>
</dbReference>
<name>A1WXF2_HALHL</name>
<dbReference type="GO" id="GO:0015995">
    <property type="term" value="P:chlorophyll biosynthetic process"/>
    <property type="evidence" value="ECO:0007669"/>
    <property type="project" value="UniProtKB-KW"/>
</dbReference>
<dbReference type="NCBIfam" id="TIGR01476">
    <property type="entry name" value="chlor_syn_BchG"/>
    <property type="match status" value="1"/>
</dbReference>
<keyword evidence="9" id="KW-1185">Reference proteome</keyword>
<evidence type="ECO:0000313" key="9">
    <source>
        <dbReference type="Proteomes" id="UP000000647"/>
    </source>
</evidence>
<dbReference type="HOGENOM" id="CLU_042598_0_0_6"/>
<feature type="transmembrane region" description="Helical" evidence="7">
    <location>
        <begin position="103"/>
        <end position="136"/>
    </location>
</feature>
<feature type="transmembrane region" description="Helical" evidence="7">
    <location>
        <begin position="280"/>
        <end position="301"/>
    </location>
</feature>
<evidence type="ECO:0000256" key="2">
    <source>
        <dbReference type="ARBA" id="ARBA00022475"/>
    </source>
</evidence>
<dbReference type="Gene3D" id="1.10.357.140">
    <property type="entry name" value="UbiA prenyltransferase"/>
    <property type="match status" value="1"/>
</dbReference>
<feature type="transmembrane region" description="Helical" evidence="7">
    <location>
        <begin position="51"/>
        <end position="72"/>
    </location>
</feature>
<dbReference type="PANTHER" id="PTHR42723:SF1">
    <property type="entry name" value="CHLOROPHYLL SYNTHASE, CHLOROPLASTIC"/>
    <property type="match status" value="1"/>
</dbReference>
<dbReference type="EMBL" id="CP000544">
    <property type="protein sequence ID" value="ABM62364.1"/>
    <property type="molecule type" value="Genomic_DNA"/>
</dbReference>
<protein>
    <submittedName>
        <fullName evidence="8">Chlorophyll synthase</fullName>
        <ecNumber evidence="8">2.5.1.62</ecNumber>
    </submittedName>
</protein>
<evidence type="ECO:0000256" key="1">
    <source>
        <dbReference type="ARBA" id="ARBA00004141"/>
    </source>
</evidence>
<evidence type="ECO:0000313" key="8">
    <source>
        <dbReference type="EMBL" id="ABM62364.1"/>
    </source>
</evidence>
<keyword evidence="2" id="KW-1003">Cell membrane</keyword>